<accession>A0ABU8YZK3</accession>
<dbReference type="InterPro" id="IPR021352">
    <property type="entry name" value="DUF2971"/>
</dbReference>
<organism evidence="1 2">
    <name type="scientific">Raoultella scottii</name>
    <dbReference type="NCBI Taxonomy" id="3040937"/>
    <lineage>
        <taxon>Bacteria</taxon>
        <taxon>Pseudomonadati</taxon>
        <taxon>Pseudomonadota</taxon>
        <taxon>Gammaproteobacteria</taxon>
        <taxon>Enterobacterales</taxon>
        <taxon>Enterobacteriaceae</taxon>
        <taxon>Klebsiella/Raoultella group</taxon>
        <taxon>Raoultella</taxon>
    </lineage>
</organism>
<evidence type="ECO:0000313" key="1">
    <source>
        <dbReference type="EMBL" id="MEK0246714.1"/>
    </source>
</evidence>
<dbReference type="Proteomes" id="UP001334005">
    <property type="component" value="Unassembled WGS sequence"/>
</dbReference>
<evidence type="ECO:0000313" key="2">
    <source>
        <dbReference type="Proteomes" id="UP001334005"/>
    </source>
</evidence>
<comment type="caution">
    <text evidence="1">The sequence shown here is derived from an EMBL/GenBank/DDBJ whole genome shotgun (WGS) entry which is preliminary data.</text>
</comment>
<sequence length="378" mass="43900">MLYYRYRPINALSIKELIYDELYFSYPSELNDPLDGLISYEFPEDFPKWNRLLELAFKGLPIDTISLAERLSAKSPLSVKKLVENPTFLFELILSFVGESKRKLASLLSETLKDFISGYIPPEGCSVSFSRTYENALMWSHYTGKHEGFCLIFRSIEENINQCKSRKNNLINLGDNCALSINDKFKMHDVTYGNKKNIDGFTLFPSYVYGRELSNEELTSYWKNRENIYLTKSACWDYEKESRLYISSSLACVSKEALSSIDRIFHYDNSQIAGVIYGMRMSEKNKRIIKEILLRKSKERYMDTKNEKYLFDIVSFDARFNDDQHTISIEPSEIFDCGKVINNSNPSFNNKYTSWKNGEALHIYPTDKGMSSLKVVLD</sequence>
<reference evidence="1 2" key="1">
    <citation type="submission" date="2024-03" db="EMBL/GenBank/DDBJ databases">
        <title>Two novel Raoultella species associated with bleeding cankers of broadleaf hosts, Raoultella scottia sp. nov. and Raoultella lignicola sp. nov.</title>
        <authorList>
            <person name="Brady C.L."/>
        </authorList>
    </citation>
    <scope>NUCLEOTIDE SEQUENCE [LARGE SCALE GENOMIC DNA]</scope>
    <source>
        <strain evidence="1 2">BAC 10a-01-01</strain>
    </source>
</reference>
<dbReference type="RefSeq" id="WP_331833466.1">
    <property type="nucleotide sequence ID" value="NZ_JARXNH020000036.1"/>
</dbReference>
<proteinExistence type="predicted"/>
<name>A0ABU8YZK3_9ENTR</name>
<keyword evidence="2" id="KW-1185">Reference proteome</keyword>
<dbReference type="EMBL" id="JARXNH020000036">
    <property type="protein sequence ID" value="MEK0246714.1"/>
    <property type="molecule type" value="Genomic_DNA"/>
</dbReference>
<protein>
    <submittedName>
        <fullName evidence="1">DUF2971 domain-containing protein</fullName>
    </submittedName>
</protein>
<dbReference type="Pfam" id="PF11185">
    <property type="entry name" value="DUF2971"/>
    <property type="match status" value="1"/>
</dbReference>
<gene>
    <name evidence="1" type="ORF">QFI66_000930</name>
</gene>